<organism evidence="2 3">
    <name type="scientific">Skermanella stibiiresistens SB22</name>
    <dbReference type="NCBI Taxonomy" id="1385369"/>
    <lineage>
        <taxon>Bacteria</taxon>
        <taxon>Pseudomonadati</taxon>
        <taxon>Pseudomonadota</taxon>
        <taxon>Alphaproteobacteria</taxon>
        <taxon>Rhodospirillales</taxon>
        <taxon>Azospirillaceae</taxon>
        <taxon>Skermanella</taxon>
    </lineage>
</organism>
<feature type="domain" description="DUF4214" evidence="1">
    <location>
        <begin position="595"/>
        <end position="663"/>
    </location>
</feature>
<sequence length="675" mass="72271">MYISGGTSSDGSAKPDTEELSTTFIDDIFPSAGVSVVTVEDIINQQYPPKFGFPATFQQAIVSSIRPGAAFSIQGYDPVTGKPETDTFTYTDTLFIEVTASRLPITNYFGQAVTPPEARFLVTTEDPDGYRGQVWGGWLQTIDLDARLGPVDPSVPVPPPPPVQPVPPLDPRIPSEAITPEQARWTPDRGGDPGMFVSPNYDIEPSGKWGIKGTEGIQEAVRWVKGEAKDAFNEQVAETSWAVATNLFDRIGDRIGVPKLGQAVKDVYETYDLVKNFTSRNIDILTDALKRFDNISSEEILRRLDENSTGFLKDAADHLGAPGADVVGRVSYLVRETNSFEIVMAEDGKVVSGGSKTDVFAGGSGRDVFRGGAGDDTMHGQGLVDLAVFQSLRTQTSVTRDGAITRVSGADGNDILTGFEQLGFVDGTLDSDIGGRAAQIYRLYDSALDRAPDTSGLNAWVGALEAGVSLGTVAGGFMDSPEFQAKYGGLDNAGFATLLYDNVLDRAPEPEGLANWKAALDGGVARADVLAGFSESAEHVNLTRSGVDQGFWLQDDITSGIARLYYATLDRAPDAAGLLNWRGAAEAGMQLRQMADGFMGSPEFQGKYGNLDDTAFIQQLYRNVLDREGDPGGIDAWNGGMRGGLSRADVVLGFSDSPEHIAKLSPVIDDGVWVI</sequence>
<evidence type="ECO:0000313" key="3">
    <source>
        <dbReference type="Proteomes" id="UP000019486"/>
    </source>
</evidence>
<feature type="domain" description="DUF4214" evidence="1">
    <location>
        <begin position="475"/>
        <end position="542"/>
    </location>
</feature>
<evidence type="ECO:0000259" key="1">
    <source>
        <dbReference type="Pfam" id="PF13946"/>
    </source>
</evidence>
<dbReference type="Pfam" id="PF00353">
    <property type="entry name" value="HemolysinCabind"/>
    <property type="match status" value="1"/>
</dbReference>
<dbReference type="STRING" id="1385369.N825_03915"/>
<proteinExistence type="predicted"/>
<dbReference type="Pfam" id="PF13946">
    <property type="entry name" value="DUF4214"/>
    <property type="match status" value="2"/>
</dbReference>
<name>W9GPK9_9PROT</name>
<dbReference type="GO" id="GO:0005509">
    <property type="term" value="F:calcium ion binding"/>
    <property type="evidence" value="ECO:0007669"/>
    <property type="project" value="InterPro"/>
</dbReference>
<dbReference type="SUPFAM" id="SSF51120">
    <property type="entry name" value="beta-Roll"/>
    <property type="match status" value="1"/>
</dbReference>
<keyword evidence="3" id="KW-1185">Reference proteome</keyword>
<accession>W9GPK9</accession>
<dbReference type="Proteomes" id="UP000019486">
    <property type="component" value="Unassembled WGS sequence"/>
</dbReference>
<dbReference type="EMBL" id="AVFL01000088">
    <property type="protein sequence ID" value="EWY35674.1"/>
    <property type="molecule type" value="Genomic_DNA"/>
</dbReference>
<protein>
    <recommendedName>
        <fullName evidence="1">DUF4214 domain-containing protein</fullName>
    </recommendedName>
</protein>
<dbReference type="InterPro" id="IPR011049">
    <property type="entry name" value="Serralysin-like_metalloprot_C"/>
</dbReference>
<reference evidence="2 3" key="1">
    <citation type="submission" date="2013-08" db="EMBL/GenBank/DDBJ databases">
        <title>The genome sequence of Skermanella stibiiresistens.</title>
        <authorList>
            <person name="Zhu W."/>
            <person name="Wang G."/>
        </authorList>
    </citation>
    <scope>NUCLEOTIDE SEQUENCE [LARGE SCALE GENOMIC DNA]</scope>
    <source>
        <strain evidence="2 3">SB22</strain>
    </source>
</reference>
<dbReference type="InterPro" id="IPR025282">
    <property type="entry name" value="DUF4214"/>
</dbReference>
<dbReference type="AlphaFoldDB" id="W9GPK9"/>
<dbReference type="Gene3D" id="1.10.3130.20">
    <property type="entry name" value="Phycobilisome linker domain"/>
    <property type="match status" value="2"/>
</dbReference>
<gene>
    <name evidence="2" type="ORF">N825_03915</name>
</gene>
<dbReference type="InterPro" id="IPR001343">
    <property type="entry name" value="Hemolysn_Ca-bd"/>
</dbReference>
<comment type="caution">
    <text evidence="2">The sequence shown here is derived from an EMBL/GenBank/DDBJ whole genome shotgun (WGS) entry which is preliminary data.</text>
</comment>
<evidence type="ECO:0000313" key="2">
    <source>
        <dbReference type="EMBL" id="EWY35674.1"/>
    </source>
</evidence>
<dbReference type="InterPro" id="IPR038255">
    <property type="entry name" value="PBS_linker_sf"/>
</dbReference>